<sequence>MKFDIVKYISDVCEDYLQGYHTKAFTLLEIKSALEENSWPMLCDGKEMIDGTLEANNQAWTIHPDWCIEDKTEDEE</sequence>
<accession>A0A8S5S5P6</accession>
<protein>
    <submittedName>
        <fullName evidence="1">Uncharacterized protein</fullName>
    </submittedName>
</protein>
<proteinExistence type="predicted"/>
<evidence type="ECO:0000313" key="1">
    <source>
        <dbReference type="EMBL" id="DAF46365.1"/>
    </source>
</evidence>
<dbReference type="EMBL" id="BK032536">
    <property type="protein sequence ID" value="DAF46365.1"/>
    <property type="molecule type" value="Genomic_DNA"/>
</dbReference>
<organism evidence="1">
    <name type="scientific">Podoviridae sp. ctsUe5</name>
    <dbReference type="NCBI Taxonomy" id="2827750"/>
    <lineage>
        <taxon>Viruses</taxon>
        <taxon>Duplodnaviria</taxon>
        <taxon>Heunggongvirae</taxon>
        <taxon>Uroviricota</taxon>
        <taxon>Caudoviricetes</taxon>
    </lineage>
</organism>
<name>A0A8S5S5P6_9CAUD</name>
<reference evidence="1" key="1">
    <citation type="journal article" date="2021" name="Proc. Natl. Acad. Sci. U.S.A.">
        <title>A Catalog of Tens of Thousands of Viruses from Human Metagenomes Reveals Hidden Associations with Chronic Diseases.</title>
        <authorList>
            <person name="Tisza M.J."/>
            <person name="Buck C.B."/>
        </authorList>
    </citation>
    <scope>NUCLEOTIDE SEQUENCE</scope>
    <source>
        <strain evidence="1">CtsUe5</strain>
    </source>
</reference>